<keyword evidence="3" id="KW-0238">DNA-binding</keyword>
<protein>
    <submittedName>
        <fullName evidence="7">LysR family transcriptional regulator</fullName>
    </submittedName>
</protein>
<evidence type="ECO:0000256" key="2">
    <source>
        <dbReference type="ARBA" id="ARBA00023015"/>
    </source>
</evidence>
<evidence type="ECO:0000259" key="6">
    <source>
        <dbReference type="PROSITE" id="PS50931"/>
    </source>
</evidence>
<dbReference type="InterPro" id="IPR050950">
    <property type="entry name" value="HTH-type_LysR_regulators"/>
</dbReference>
<dbReference type="GO" id="GO:0003700">
    <property type="term" value="F:DNA-binding transcription factor activity"/>
    <property type="evidence" value="ECO:0007669"/>
    <property type="project" value="InterPro"/>
</dbReference>
<dbReference type="PANTHER" id="PTHR30419:SF8">
    <property type="entry name" value="NITROGEN ASSIMILATION TRANSCRIPTIONAL ACTIVATOR-RELATED"/>
    <property type="match status" value="1"/>
</dbReference>
<comment type="caution">
    <text evidence="7">The sequence shown here is derived from an EMBL/GenBank/DDBJ whole genome shotgun (WGS) entry which is preliminary data.</text>
</comment>
<dbReference type="PROSITE" id="PS50931">
    <property type="entry name" value="HTH_LYSR"/>
    <property type="match status" value="1"/>
</dbReference>
<evidence type="ECO:0000256" key="3">
    <source>
        <dbReference type="ARBA" id="ARBA00023125"/>
    </source>
</evidence>
<dbReference type="GO" id="GO:0005829">
    <property type="term" value="C:cytosol"/>
    <property type="evidence" value="ECO:0007669"/>
    <property type="project" value="TreeGrafter"/>
</dbReference>
<evidence type="ECO:0000313" key="7">
    <source>
        <dbReference type="EMBL" id="GET05974.1"/>
    </source>
</evidence>
<reference evidence="7" key="1">
    <citation type="submission" date="2019-10" db="EMBL/GenBank/DDBJ databases">
        <title>Lactobacillus agilis SY212 Whole Genome Sequencing Project.</title>
        <authorList>
            <person name="Suzuki S."/>
            <person name="Endo A."/>
            <person name="Maeno S."/>
            <person name="Shiwa Y."/>
            <person name="Matsutani M."/>
            <person name="Kajikawa A."/>
        </authorList>
    </citation>
    <scope>NUCLEOTIDE SEQUENCE</scope>
    <source>
        <strain evidence="7">SY212</strain>
    </source>
</reference>
<dbReference type="Pfam" id="PF00126">
    <property type="entry name" value="HTH_1"/>
    <property type="match status" value="1"/>
</dbReference>
<evidence type="ECO:0000256" key="4">
    <source>
        <dbReference type="ARBA" id="ARBA00023163"/>
    </source>
</evidence>
<dbReference type="EMBL" id="BLAM01000102">
    <property type="protein sequence ID" value="GET05974.1"/>
    <property type="molecule type" value="Genomic_DNA"/>
</dbReference>
<accession>A0A6F9XL28</accession>
<gene>
    <name evidence="7" type="primary">lysR_3</name>
    <name evidence="7" type="ORF">SY212_10040</name>
</gene>
<keyword evidence="2" id="KW-0805">Transcription regulation</keyword>
<feature type="coiled-coil region" evidence="5">
    <location>
        <begin position="69"/>
        <end position="96"/>
    </location>
</feature>
<dbReference type="RefSeq" id="WP_172584578.1">
    <property type="nucleotide sequence ID" value="NZ_BLAM01000102.1"/>
</dbReference>
<evidence type="ECO:0000256" key="1">
    <source>
        <dbReference type="ARBA" id="ARBA00009437"/>
    </source>
</evidence>
<dbReference type="InterPro" id="IPR036388">
    <property type="entry name" value="WH-like_DNA-bd_sf"/>
</dbReference>
<keyword evidence="4" id="KW-0804">Transcription</keyword>
<dbReference type="Pfam" id="PF03466">
    <property type="entry name" value="LysR_substrate"/>
    <property type="match status" value="1"/>
</dbReference>
<dbReference type="InterPro" id="IPR036390">
    <property type="entry name" value="WH_DNA-bd_sf"/>
</dbReference>
<dbReference type="InterPro" id="IPR000847">
    <property type="entry name" value="LysR_HTH_N"/>
</dbReference>
<dbReference type="AlphaFoldDB" id="A0A6F9XL28"/>
<proteinExistence type="inferred from homology"/>
<keyword evidence="5" id="KW-0175">Coiled coil</keyword>
<organism evidence="7">
    <name type="scientific">Ligilactobacillus agilis</name>
    <dbReference type="NCBI Taxonomy" id="1601"/>
    <lineage>
        <taxon>Bacteria</taxon>
        <taxon>Bacillati</taxon>
        <taxon>Bacillota</taxon>
        <taxon>Bacilli</taxon>
        <taxon>Lactobacillales</taxon>
        <taxon>Lactobacillaceae</taxon>
        <taxon>Ligilactobacillus</taxon>
    </lineage>
</organism>
<sequence>MNVSLVKLQYFVDVVDEGTFSKAALKNRIAQTSISQQIKELEQYYQCELIKRQQPVVMTQAGKVLYRNAKKVLQQFTLLEEQMEKAKNNQVELNIEYASIVDIQSLNLLLKGKKQPNFTLHKVNLGEIASNLLSGKYDFAVTFDSEFQGVAGVETKELTSGEYWLGVSQNNPLAKENEVTLTQLESYPLVMLSPKIIGKSYDIMIKRSQGKLKINRIVDDIESEIFYMKQENLLGFFPKTYELTLKEEGIKLVKIIDSPHVYSVVLAWRKVGLTEIQKHFIEV</sequence>
<name>A0A6F9XL28_9LACO</name>
<feature type="domain" description="HTH lysR-type" evidence="6">
    <location>
        <begin position="1"/>
        <end position="59"/>
    </location>
</feature>
<dbReference type="SUPFAM" id="SSF46785">
    <property type="entry name" value="Winged helix' DNA-binding domain"/>
    <property type="match status" value="1"/>
</dbReference>
<dbReference type="InterPro" id="IPR005119">
    <property type="entry name" value="LysR_subst-bd"/>
</dbReference>
<dbReference type="PANTHER" id="PTHR30419">
    <property type="entry name" value="HTH-TYPE TRANSCRIPTIONAL REGULATOR YBHD"/>
    <property type="match status" value="1"/>
</dbReference>
<dbReference type="Proteomes" id="UP000494265">
    <property type="component" value="Unassembled WGS sequence"/>
</dbReference>
<dbReference type="CDD" id="cd05466">
    <property type="entry name" value="PBP2_LTTR_substrate"/>
    <property type="match status" value="1"/>
</dbReference>
<evidence type="ECO:0000256" key="5">
    <source>
        <dbReference type="SAM" id="Coils"/>
    </source>
</evidence>
<comment type="similarity">
    <text evidence="1">Belongs to the LysR transcriptional regulatory family.</text>
</comment>
<dbReference type="GO" id="GO:0003677">
    <property type="term" value="F:DNA binding"/>
    <property type="evidence" value="ECO:0007669"/>
    <property type="project" value="UniProtKB-KW"/>
</dbReference>
<dbReference type="Gene3D" id="1.10.10.10">
    <property type="entry name" value="Winged helix-like DNA-binding domain superfamily/Winged helix DNA-binding domain"/>
    <property type="match status" value="1"/>
</dbReference>
<dbReference type="SUPFAM" id="SSF53850">
    <property type="entry name" value="Periplasmic binding protein-like II"/>
    <property type="match status" value="1"/>
</dbReference>
<dbReference type="Gene3D" id="3.40.190.290">
    <property type="match status" value="1"/>
</dbReference>